<evidence type="ECO:0000313" key="8">
    <source>
        <dbReference type="Proteomes" id="UP000198749"/>
    </source>
</evidence>
<evidence type="ECO:0000256" key="4">
    <source>
        <dbReference type="ARBA" id="ARBA00022989"/>
    </source>
</evidence>
<sequence>MCSIGIALGLSVHIFYSSLGLAAVLANSETALWVIKILGGSYLIYLGIVGVRSSSGIVQPPKAVAVDIPASRHIITGFVCNVLNPKAPVYFISLFTVVLSPEMPLVQIAVYGAWMMLIQLMWFSAVVTLLSNPGINRRFKRFGYHIDRLLGATMIVLGLKVIFTRV</sequence>
<accession>A0A1H9I746</accession>
<dbReference type="Pfam" id="PF01810">
    <property type="entry name" value="LysE"/>
    <property type="match status" value="1"/>
</dbReference>
<keyword evidence="5 6" id="KW-0472">Membrane</keyword>
<gene>
    <name evidence="7" type="ORF">SAMN03080615_02471</name>
</gene>
<proteinExistence type="predicted"/>
<dbReference type="EMBL" id="FOGB01000006">
    <property type="protein sequence ID" value="SEQ70397.1"/>
    <property type="molecule type" value="Genomic_DNA"/>
</dbReference>
<keyword evidence="4 6" id="KW-1133">Transmembrane helix</keyword>
<comment type="subcellular location">
    <subcellularLocation>
        <location evidence="1">Cell membrane</location>
        <topology evidence="1">Multi-pass membrane protein</topology>
    </subcellularLocation>
</comment>
<dbReference type="PANTHER" id="PTHR30086:SF21">
    <property type="entry name" value="TRANSPORT PROTEIN"/>
    <property type="match status" value="1"/>
</dbReference>
<dbReference type="GO" id="GO:0015171">
    <property type="term" value="F:amino acid transmembrane transporter activity"/>
    <property type="evidence" value="ECO:0007669"/>
    <property type="project" value="TreeGrafter"/>
</dbReference>
<evidence type="ECO:0000256" key="6">
    <source>
        <dbReference type="SAM" id="Phobius"/>
    </source>
</evidence>
<feature type="transmembrane region" description="Helical" evidence="6">
    <location>
        <begin position="142"/>
        <end position="163"/>
    </location>
</feature>
<evidence type="ECO:0000313" key="7">
    <source>
        <dbReference type="EMBL" id="SEQ70397.1"/>
    </source>
</evidence>
<reference evidence="8" key="1">
    <citation type="submission" date="2016-10" db="EMBL/GenBank/DDBJ databases">
        <authorList>
            <person name="Varghese N."/>
            <person name="Submissions S."/>
        </authorList>
    </citation>
    <scope>NUCLEOTIDE SEQUENCE [LARGE SCALE GENOMIC DNA]</scope>
    <source>
        <strain evidence="8">DSM 18887</strain>
    </source>
</reference>
<protein>
    <submittedName>
        <fullName evidence="7">Threonine/homoserine/homoserine lactone efflux protein</fullName>
    </submittedName>
</protein>
<feature type="transmembrane region" description="Helical" evidence="6">
    <location>
        <begin position="105"/>
        <end position="130"/>
    </location>
</feature>
<evidence type="ECO:0000256" key="5">
    <source>
        <dbReference type="ARBA" id="ARBA00023136"/>
    </source>
</evidence>
<evidence type="ECO:0000256" key="3">
    <source>
        <dbReference type="ARBA" id="ARBA00022692"/>
    </source>
</evidence>
<feature type="transmembrane region" description="Helical" evidence="6">
    <location>
        <begin position="32"/>
        <end position="53"/>
    </location>
</feature>
<dbReference type="AlphaFoldDB" id="A0A1H9I746"/>
<dbReference type="InterPro" id="IPR001123">
    <property type="entry name" value="LeuE-type"/>
</dbReference>
<name>A0A1H9I746_9GAMM</name>
<keyword evidence="8" id="KW-1185">Reference proteome</keyword>
<evidence type="ECO:0000256" key="1">
    <source>
        <dbReference type="ARBA" id="ARBA00004651"/>
    </source>
</evidence>
<dbReference type="PANTHER" id="PTHR30086">
    <property type="entry name" value="ARGININE EXPORTER PROTEIN ARGO"/>
    <property type="match status" value="1"/>
</dbReference>
<dbReference type="Proteomes" id="UP000198749">
    <property type="component" value="Unassembled WGS sequence"/>
</dbReference>
<organism evidence="7 8">
    <name type="scientific">Amphritea atlantica</name>
    <dbReference type="NCBI Taxonomy" id="355243"/>
    <lineage>
        <taxon>Bacteria</taxon>
        <taxon>Pseudomonadati</taxon>
        <taxon>Pseudomonadota</taxon>
        <taxon>Gammaproteobacteria</taxon>
        <taxon>Oceanospirillales</taxon>
        <taxon>Oceanospirillaceae</taxon>
        <taxon>Amphritea</taxon>
    </lineage>
</organism>
<evidence type="ECO:0000256" key="2">
    <source>
        <dbReference type="ARBA" id="ARBA00022475"/>
    </source>
</evidence>
<dbReference type="STRING" id="355243.SAMN03080615_02471"/>
<keyword evidence="2" id="KW-1003">Cell membrane</keyword>
<dbReference type="GO" id="GO:0005886">
    <property type="term" value="C:plasma membrane"/>
    <property type="evidence" value="ECO:0007669"/>
    <property type="project" value="UniProtKB-SubCell"/>
</dbReference>
<keyword evidence="3 6" id="KW-0812">Transmembrane</keyword>